<dbReference type="SUPFAM" id="SSF51735">
    <property type="entry name" value="NAD(P)-binding Rossmann-fold domains"/>
    <property type="match status" value="1"/>
</dbReference>
<organism evidence="6">
    <name type="scientific">marine sediment metagenome</name>
    <dbReference type="NCBI Taxonomy" id="412755"/>
    <lineage>
        <taxon>unclassified sequences</taxon>
        <taxon>metagenomes</taxon>
        <taxon>ecological metagenomes</taxon>
    </lineage>
</organism>
<dbReference type="PANTHER" id="PTHR42789:SF1">
    <property type="entry name" value="D-ISOMER SPECIFIC 2-HYDROXYACID DEHYDROGENASE FAMILY PROTEIN (AFU_ORTHOLOGUE AFUA_6G10090)"/>
    <property type="match status" value="1"/>
</dbReference>
<dbReference type="AlphaFoldDB" id="X0WBX3"/>
<evidence type="ECO:0000256" key="1">
    <source>
        <dbReference type="ARBA" id="ARBA00005854"/>
    </source>
</evidence>
<evidence type="ECO:0000256" key="3">
    <source>
        <dbReference type="ARBA" id="ARBA00023027"/>
    </source>
</evidence>
<proteinExistence type="inferred from homology"/>
<comment type="similarity">
    <text evidence="1">Belongs to the D-isomer specific 2-hydroxyacid dehydrogenase family.</text>
</comment>
<feature type="domain" description="D-isomer specific 2-hydroxyacid dehydrogenase catalytic" evidence="4">
    <location>
        <begin position="1"/>
        <end position="252"/>
    </location>
</feature>
<dbReference type="CDD" id="cd05299">
    <property type="entry name" value="CtBP_dh"/>
    <property type="match status" value="1"/>
</dbReference>
<keyword evidence="2" id="KW-0560">Oxidoreductase</keyword>
<dbReference type="InterPro" id="IPR043322">
    <property type="entry name" value="CtBP"/>
</dbReference>
<dbReference type="InterPro" id="IPR006139">
    <property type="entry name" value="D-isomer_2_OHA_DH_cat_dom"/>
</dbReference>
<dbReference type="Gene3D" id="3.40.50.720">
    <property type="entry name" value="NAD(P)-binding Rossmann-like Domain"/>
    <property type="match status" value="2"/>
</dbReference>
<feature type="non-terminal residue" evidence="6">
    <location>
        <position position="1"/>
    </location>
</feature>
<evidence type="ECO:0008006" key="7">
    <source>
        <dbReference type="Google" id="ProtNLM"/>
    </source>
</evidence>
<feature type="non-terminal residue" evidence="6">
    <location>
        <position position="255"/>
    </location>
</feature>
<dbReference type="GO" id="GO:0016616">
    <property type="term" value="F:oxidoreductase activity, acting on the CH-OH group of donors, NAD or NADP as acceptor"/>
    <property type="evidence" value="ECO:0007669"/>
    <property type="project" value="InterPro"/>
</dbReference>
<comment type="caution">
    <text evidence="6">The sequence shown here is derived from an EMBL/GenBank/DDBJ whole genome shotgun (WGS) entry which is preliminary data.</text>
</comment>
<dbReference type="EMBL" id="BARS01038389">
    <property type="protein sequence ID" value="GAG22058.1"/>
    <property type="molecule type" value="Genomic_DNA"/>
</dbReference>
<accession>X0WBX3</accession>
<dbReference type="GO" id="GO:0003714">
    <property type="term" value="F:transcription corepressor activity"/>
    <property type="evidence" value="ECO:0007669"/>
    <property type="project" value="InterPro"/>
</dbReference>
<name>X0WBX3_9ZZZZ</name>
<dbReference type="GO" id="GO:0051287">
    <property type="term" value="F:NAD binding"/>
    <property type="evidence" value="ECO:0007669"/>
    <property type="project" value="InterPro"/>
</dbReference>
<gene>
    <name evidence="6" type="ORF">S01H1_58751</name>
</gene>
<sequence>KKCKVISRMGLGVDNIDIEAATRAGIAVVYVPDYCVDEVSDHAMALLLCLARKVNFANRLVQSGRWEMSAVAPLSRLRGRTIGLAGLGRIPQALVPKAKAFGLKVIAFDPYVEKAVAAELAVELISFEMLLKSSDYISIHVPMMPETKHLFNASAFRQMKPEALLVNTARGPLVDTDALAKALDGGQIAGAALDVMPVEPPPADSPLLGRDNVIITPHTAFYSVEALDELQAKAARGVVDVLTGKKPTYPINPDV</sequence>
<reference evidence="6" key="1">
    <citation type="journal article" date="2014" name="Front. Microbiol.">
        <title>High frequency of phylogenetically diverse reductive dehalogenase-homologous genes in deep subseafloor sedimentary metagenomes.</title>
        <authorList>
            <person name="Kawai M."/>
            <person name="Futagami T."/>
            <person name="Toyoda A."/>
            <person name="Takaki Y."/>
            <person name="Nishi S."/>
            <person name="Hori S."/>
            <person name="Arai W."/>
            <person name="Tsubouchi T."/>
            <person name="Morono Y."/>
            <person name="Uchiyama I."/>
            <person name="Ito T."/>
            <person name="Fujiyama A."/>
            <person name="Inagaki F."/>
            <person name="Takami H."/>
        </authorList>
    </citation>
    <scope>NUCLEOTIDE SEQUENCE</scope>
    <source>
        <strain evidence="6">Expedition CK06-06</strain>
    </source>
</reference>
<protein>
    <recommendedName>
        <fullName evidence="7">C-terminal binding protein</fullName>
    </recommendedName>
</protein>
<evidence type="ECO:0000256" key="2">
    <source>
        <dbReference type="ARBA" id="ARBA00023002"/>
    </source>
</evidence>
<dbReference type="InterPro" id="IPR036291">
    <property type="entry name" value="NAD(P)-bd_dom_sf"/>
</dbReference>
<evidence type="ECO:0000259" key="5">
    <source>
        <dbReference type="Pfam" id="PF02826"/>
    </source>
</evidence>
<dbReference type="Pfam" id="PF02826">
    <property type="entry name" value="2-Hacid_dh_C"/>
    <property type="match status" value="1"/>
</dbReference>
<dbReference type="FunFam" id="3.40.50.720:FF:000203">
    <property type="entry name" value="D-3-phosphoglycerate dehydrogenase (SerA)"/>
    <property type="match status" value="1"/>
</dbReference>
<evidence type="ECO:0000313" key="6">
    <source>
        <dbReference type="EMBL" id="GAG22058.1"/>
    </source>
</evidence>
<dbReference type="InterPro" id="IPR050857">
    <property type="entry name" value="D-2-hydroxyacid_DH"/>
</dbReference>
<feature type="domain" description="D-isomer specific 2-hydroxyacid dehydrogenase NAD-binding" evidence="5">
    <location>
        <begin position="44"/>
        <end position="220"/>
    </location>
</feature>
<keyword evidence="3" id="KW-0520">NAD</keyword>
<dbReference type="PANTHER" id="PTHR42789">
    <property type="entry name" value="D-ISOMER SPECIFIC 2-HYDROXYACID DEHYDROGENASE FAMILY PROTEIN (AFU_ORTHOLOGUE AFUA_6G10090)"/>
    <property type="match status" value="1"/>
</dbReference>
<dbReference type="Pfam" id="PF00389">
    <property type="entry name" value="2-Hacid_dh"/>
    <property type="match status" value="1"/>
</dbReference>
<dbReference type="InterPro" id="IPR006140">
    <property type="entry name" value="D-isomer_DH_NAD-bd"/>
</dbReference>
<evidence type="ECO:0000259" key="4">
    <source>
        <dbReference type="Pfam" id="PF00389"/>
    </source>
</evidence>